<feature type="region of interest" description="Disordered" evidence="1">
    <location>
        <begin position="117"/>
        <end position="141"/>
    </location>
</feature>
<organism evidence="2 3">
    <name type="scientific">Heracleum sosnowskyi</name>
    <dbReference type="NCBI Taxonomy" id="360622"/>
    <lineage>
        <taxon>Eukaryota</taxon>
        <taxon>Viridiplantae</taxon>
        <taxon>Streptophyta</taxon>
        <taxon>Embryophyta</taxon>
        <taxon>Tracheophyta</taxon>
        <taxon>Spermatophyta</taxon>
        <taxon>Magnoliopsida</taxon>
        <taxon>eudicotyledons</taxon>
        <taxon>Gunneridae</taxon>
        <taxon>Pentapetalae</taxon>
        <taxon>asterids</taxon>
        <taxon>campanulids</taxon>
        <taxon>Apiales</taxon>
        <taxon>Apiaceae</taxon>
        <taxon>Apioideae</taxon>
        <taxon>apioid superclade</taxon>
        <taxon>Tordylieae</taxon>
        <taxon>Tordyliinae</taxon>
        <taxon>Heracleum</taxon>
    </lineage>
</organism>
<feature type="region of interest" description="Disordered" evidence="1">
    <location>
        <begin position="535"/>
        <end position="561"/>
    </location>
</feature>
<gene>
    <name evidence="2" type="ORF">POM88_007693</name>
</gene>
<sequence length="1334" mass="147685">MLSVENPPSDSHLKTDDDDENIKTSCSNIGAVDLLNSDFDVGHTNFSIRDYVYSARSKDIATNWPFSEKNLQQCRKLDQANESNPEGKTTSQFGQDELVSVNGATCNQKLNSDHLHITTSVSDQGEKEVPSEVEKSNSVKDSEAAILLEPSTKQVEAEILPVACKTDKISKPEPLVKKSRLMVKLGTLAGPSTKEDNMTNNFIVSEIMASKVCPVCKTFSSSSNTTLNAHIDQCLSGESTVKWKEEPKVIKHKIKPRKMRLMRDIYATALHCTLEDLDRRNGTNWASNSTPPDQSNELCVESRLESLPSAGIEETGHKEGEVYIDTDGTKVRILSKFNKVANIQGNSRAQNILRSNKFITDKKKKKHQKILKLVTDGKPCSSKPHPSFETYRNLTVGPSVDEEVELGQCSKAQEKIKLDDSGIIRRWVGSKRTGLTKKTPLEDKHQNPGQSLAKSYAESNCLLNKQHSFKNLVSSQTINKMETSNTEAGFRLYREQPPLGKKREFPWSCEGGVGYRKRSVILPKHKKLRKEGISVHDNCNKSPNHTSTRATSFSNKAAPTKTSDAFVVTSKTSRTHQEFSSEAMIASSTRTKLTNQVVVPKLRSHIKRKGSVSTKSHFNSQLEINNNFSWRPSQDDDDQQLDSMEDFTNERSRMEENMGKMGQNKVLRDMGAINFSRKEEYADGLKNSTNQPCNYGHGVGVMKEFSPVNIRSALEDSEDSFDDEESESKEGLAFREDVAIEQASTVANGGFISCSDSLVSEFPKLPSSPEKSKSEQYAEVDQWESCGHPTSSRGPSLSDEQVFSADAVGNVMTGEFNYFSEVDPIPIPGPPGSFLPSLGHMGSDDLQGNLLNTSQVQSTEDKHDFVDMDRSDSPVSAVSDISNPTLAMSKSRSFKDFAVDPLSAQDEIQRGFSGAAQVSQAANLGPEHFNVDKSRINAMSFPEKAPESQLQRQQTMRSDSFPKMQIDSDCSERLGNFNSRSGSFYFRNHPNSGHGKVVYPTRKFASEHIEKNVLGEHEVKFTALRDIDSASPSAPNPVLRLMGKNLMVVNKDEVPLLQHRQHQSSSMDSQPHLQCNSVSEVYPCGVTDYHSYHQVVAQSPIAFNQDQRQDAYGQKFDIKLSGNFEGNVDVETPQLPYHASRVKFPSMNVAGAFKYSLGQHDYKVGINMLAEERPRNRLNNPPTYGLQKNVATSGANLWDVGSTSSREIIMIDDPTNSETDFSTGTMCHDGMGKVRVFSSRNATNSISGDSKFSSRLTTSYNSNPSEGAGSFYGGQPVMHNASFQMPVSEGVNASPVMWSCNSEGLSFLRPNSLSSSSNSTSHLRPKIYYSPRLS</sequence>
<dbReference type="Gene3D" id="3.30.160.60">
    <property type="entry name" value="Classic Zinc Finger"/>
    <property type="match status" value="1"/>
</dbReference>
<evidence type="ECO:0000313" key="3">
    <source>
        <dbReference type="Proteomes" id="UP001237642"/>
    </source>
</evidence>
<reference evidence="2" key="2">
    <citation type="submission" date="2023-05" db="EMBL/GenBank/DDBJ databases">
        <authorList>
            <person name="Schelkunov M.I."/>
        </authorList>
    </citation>
    <scope>NUCLEOTIDE SEQUENCE</scope>
    <source>
        <strain evidence="2">Hsosn_3</strain>
        <tissue evidence="2">Leaf</tissue>
    </source>
</reference>
<feature type="compositionally biased region" description="Polar residues" evidence="1">
    <location>
        <begin position="788"/>
        <end position="798"/>
    </location>
</feature>
<proteinExistence type="predicted"/>
<evidence type="ECO:0000256" key="1">
    <source>
        <dbReference type="SAM" id="MobiDB-lite"/>
    </source>
</evidence>
<protein>
    <submittedName>
        <fullName evidence="2">Uncharacterized protein</fullName>
    </submittedName>
</protein>
<comment type="caution">
    <text evidence="2">The sequence shown here is derived from an EMBL/GenBank/DDBJ whole genome shotgun (WGS) entry which is preliminary data.</text>
</comment>
<feature type="region of interest" description="Disordered" evidence="1">
    <location>
        <begin position="763"/>
        <end position="798"/>
    </location>
</feature>
<keyword evidence="3" id="KW-1185">Reference proteome</keyword>
<feature type="region of interest" description="Disordered" evidence="1">
    <location>
        <begin position="1"/>
        <end position="21"/>
    </location>
</feature>
<feature type="compositionally biased region" description="Basic and acidic residues" evidence="1">
    <location>
        <begin position="124"/>
        <end position="141"/>
    </location>
</feature>
<dbReference type="PANTHER" id="PTHR35767">
    <property type="entry name" value="HAPLESS PROTEIN"/>
    <property type="match status" value="1"/>
</dbReference>
<reference evidence="2" key="1">
    <citation type="submission" date="2023-02" db="EMBL/GenBank/DDBJ databases">
        <title>Genome of toxic invasive species Heracleum sosnowskyi carries increased number of genes despite the absence of recent whole-genome duplications.</title>
        <authorList>
            <person name="Schelkunov M."/>
            <person name="Shtratnikova V."/>
            <person name="Makarenko M."/>
            <person name="Klepikova A."/>
            <person name="Omelchenko D."/>
            <person name="Novikova G."/>
            <person name="Obukhova E."/>
            <person name="Bogdanov V."/>
            <person name="Penin A."/>
            <person name="Logacheva M."/>
        </authorList>
    </citation>
    <scope>NUCLEOTIDE SEQUENCE</scope>
    <source>
        <strain evidence="2">Hsosn_3</strain>
        <tissue evidence="2">Leaf</tissue>
    </source>
</reference>
<feature type="compositionally biased region" description="Polar residues" evidence="1">
    <location>
        <begin position="540"/>
        <end position="561"/>
    </location>
</feature>
<name>A0AAD8N135_9APIA</name>
<dbReference type="Proteomes" id="UP001237642">
    <property type="component" value="Unassembled WGS sequence"/>
</dbReference>
<dbReference type="PANTHER" id="PTHR35767:SF1">
    <property type="entry name" value="HAPLESS PROTEIN"/>
    <property type="match status" value="1"/>
</dbReference>
<evidence type="ECO:0000313" key="2">
    <source>
        <dbReference type="EMBL" id="KAK1397830.1"/>
    </source>
</evidence>
<dbReference type="EMBL" id="JAUIZM010000002">
    <property type="protein sequence ID" value="KAK1397830.1"/>
    <property type="molecule type" value="Genomic_DNA"/>
</dbReference>
<accession>A0AAD8N135</accession>